<keyword evidence="2" id="KW-1185">Reference proteome</keyword>
<reference evidence="1" key="1">
    <citation type="submission" date="2022-08" db="EMBL/GenBank/DDBJ databases">
        <title>Genome Sequence of Lecanicillium fungicola.</title>
        <authorList>
            <person name="Buettner E."/>
        </authorList>
    </citation>
    <scope>NUCLEOTIDE SEQUENCE</scope>
    <source>
        <strain evidence="1">Babe33</strain>
    </source>
</reference>
<evidence type="ECO:0000313" key="2">
    <source>
        <dbReference type="Proteomes" id="UP001143910"/>
    </source>
</evidence>
<gene>
    <name evidence="1" type="ORF">NQ176_g9971</name>
</gene>
<dbReference type="Proteomes" id="UP001143910">
    <property type="component" value="Unassembled WGS sequence"/>
</dbReference>
<dbReference type="EMBL" id="JANJQO010002503">
    <property type="protein sequence ID" value="KAJ2966812.1"/>
    <property type="molecule type" value="Genomic_DNA"/>
</dbReference>
<comment type="caution">
    <text evidence="1">The sequence shown here is derived from an EMBL/GenBank/DDBJ whole genome shotgun (WGS) entry which is preliminary data.</text>
</comment>
<organism evidence="1 2">
    <name type="scientific">Zarea fungicola</name>
    <dbReference type="NCBI Taxonomy" id="93591"/>
    <lineage>
        <taxon>Eukaryota</taxon>
        <taxon>Fungi</taxon>
        <taxon>Dikarya</taxon>
        <taxon>Ascomycota</taxon>
        <taxon>Pezizomycotina</taxon>
        <taxon>Sordariomycetes</taxon>
        <taxon>Hypocreomycetidae</taxon>
        <taxon>Hypocreales</taxon>
        <taxon>Cordycipitaceae</taxon>
        <taxon>Zarea</taxon>
    </lineage>
</organism>
<proteinExistence type="predicted"/>
<accession>A0ACC1MJG3</accession>
<sequence>MSQEKQQQERLQEHVSGQANEPMSAPAHALSYADVERELKVDHAVGLTPDEAKIRLGTYGRNEFGETKGVQPLKILIGQIANALTLVLILAMAASFGIRSWIEGGVITAVILLNIVVGFFQEFKAAKTMDSLRSLSSPTAQAIRSGTNQTVVTAEIVPGDVVELKTGPPHRRIPACPQRGRLNLSRRHGSG</sequence>
<evidence type="ECO:0000313" key="1">
    <source>
        <dbReference type="EMBL" id="KAJ2966812.1"/>
    </source>
</evidence>
<protein>
    <submittedName>
        <fullName evidence="1">Uncharacterized protein</fullName>
    </submittedName>
</protein>
<name>A0ACC1MJG3_9HYPO</name>